<dbReference type="GO" id="GO:0015628">
    <property type="term" value="P:protein secretion by the type II secretion system"/>
    <property type="evidence" value="ECO:0007669"/>
    <property type="project" value="InterPro"/>
</dbReference>
<sequence length="182" mass="20309">MDALRQRWNQLSPRERWLVGAGMAVLALGLLFALVLDPLLDEAAALDRQHHKKRRNYEELVQIAVQHQELRDRLASIEQRLARSSGSFSLLAFLEETAVATGVRDQIVGMQPQPATEVSGYQENAVEMRLDGLQLPQLLALVGAIDGAPALVEIKRLQVVPRYDSPHLLQVTIRISSYEKVG</sequence>
<dbReference type="RefSeq" id="WP_289268766.1">
    <property type="nucleotide sequence ID" value="NZ_OX365700.1"/>
</dbReference>
<keyword evidence="3" id="KW-1185">Reference proteome</keyword>
<protein>
    <recommendedName>
        <fullName evidence="4">General secretion pathway protein M</fullName>
    </recommendedName>
</protein>
<dbReference type="AlphaFoldDB" id="A0AA86MZM1"/>
<keyword evidence="1" id="KW-0812">Transmembrane</keyword>
<evidence type="ECO:0008006" key="4">
    <source>
        <dbReference type="Google" id="ProtNLM"/>
    </source>
</evidence>
<reference evidence="2" key="1">
    <citation type="submission" date="2022-10" db="EMBL/GenBank/DDBJ databases">
        <authorList>
            <person name="Koch H."/>
        </authorList>
    </citation>
    <scope>NUCLEOTIDE SEQUENCE</scope>
    <source>
        <strain evidence="2">DNF</strain>
    </source>
</reference>
<dbReference type="KEGG" id="nti:DNFV4_02442"/>
<accession>A0AA86MZM1</accession>
<feature type="transmembrane region" description="Helical" evidence="1">
    <location>
        <begin position="17"/>
        <end position="40"/>
    </location>
</feature>
<dbReference type="Proteomes" id="UP001179121">
    <property type="component" value="Chromosome"/>
</dbReference>
<gene>
    <name evidence="2" type="ORF">DNFV4_02442</name>
</gene>
<evidence type="ECO:0000313" key="2">
    <source>
        <dbReference type="EMBL" id="CAI4032017.1"/>
    </source>
</evidence>
<dbReference type="GO" id="GO:0015627">
    <property type="term" value="C:type II protein secretion system complex"/>
    <property type="evidence" value="ECO:0007669"/>
    <property type="project" value="InterPro"/>
</dbReference>
<dbReference type="Gene3D" id="3.30.70.60">
    <property type="match status" value="1"/>
</dbReference>
<dbReference type="InterPro" id="IPR007690">
    <property type="entry name" value="T2SS_GspM"/>
</dbReference>
<dbReference type="Pfam" id="PF04612">
    <property type="entry name" value="T2SSM"/>
    <property type="match status" value="1"/>
</dbReference>
<organism evidence="2 3">
    <name type="scientific">Nitrospira tepida</name>
    <dbReference type="NCBI Taxonomy" id="2973512"/>
    <lineage>
        <taxon>Bacteria</taxon>
        <taxon>Pseudomonadati</taxon>
        <taxon>Nitrospirota</taxon>
        <taxon>Nitrospiria</taxon>
        <taxon>Nitrospirales</taxon>
        <taxon>Nitrospiraceae</taxon>
        <taxon>Nitrospira</taxon>
    </lineage>
</organism>
<evidence type="ECO:0000256" key="1">
    <source>
        <dbReference type="SAM" id="Phobius"/>
    </source>
</evidence>
<keyword evidence="1" id="KW-0472">Membrane</keyword>
<keyword evidence="1" id="KW-1133">Transmembrane helix</keyword>
<proteinExistence type="predicted"/>
<name>A0AA86MZM1_9BACT</name>
<dbReference type="EMBL" id="OX365700">
    <property type="protein sequence ID" value="CAI4032017.1"/>
    <property type="molecule type" value="Genomic_DNA"/>
</dbReference>
<dbReference type="InterPro" id="IPR014717">
    <property type="entry name" value="Transl_elong_EF1B/ribsomal_bS6"/>
</dbReference>
<evidence type="ECO:0000313" key="3">
    <source>
        <dbReference type="Proteomes" id="UP001179121"/>
    </source>
</evidence>